<feature type="transmembrane region" description="Helical" evidence="1">
    <location>
        <begin position="343"/>
        <end position="373"/>
    </location>
</feature>
<feature type="transmembrane region" description="Helical" evidence="1">
    <location>
        <begin position="119"/>
        <end position="139"/>
    </location>
</feature>
<feature type="transmembrane region" description="Helical" evidence="1">
    <location>
        <begin position="62"/>
        <end position="84"/>
    </location>
</feature>
<keyword evidence="1" id="KW-0472">Membrane</keyword>
<feature type="transmembrane region" description="Helical" evidence="1">
    <location>
        <begin position="24"/>
        <end position="42"/>
    </location>
</feature>
<proteinExistence type="predicted"/>
<evidence type="ECO:0000313" key="3">
    <source>
        <dbReference type="Proteomes" id="UP000198575"/>
    </source>
</evidence>
<feature type="transmembrane region" description="Helical" evidence="1">
    <location>
        <begin position="486"/>
        <end position="508"/>
    </location>
</feature>
<feature type="transmembrane region" description="Helical" evidence="1">
    <location>
        <begin position="405"/>
        <end position="427"/>
    </location>
</feature>
<feature type="transmembrane region" description="Helical" evidence="1">
    <location>
        <begin position="178"/>
        <end position="198"/>
    </location>
</feature>
<accession>A0A1I5AW97</accession>
<dbReference type="AlphaFoldDB" id="A0A1I5AW97"/>
<gene>
    <name evidence="2" type="ORF">SAMN05216289_1447</name>
</gene>
<sequence length="535" mass="58624">MGAANRFGAILVADLRERTRSTRFWVVLVALSWASWWCFPPLEAHYMTVSIGSGVRGQYSSAWIGMTLGLLYSTLMSLLGFYLVRGTLVRDFETRVWQLLVATPMTRAGFLLAKWTSHMLVFCLVMAIGLAVGLLAQLWRAEDSTLDLIELVRPAIWLSLPALSITALFAVLFDMIPWLRRSAGNVLYFVVWIALLAFSSTGENRPVSDTWLSDPNGIAMAWRDLKSQLSLAYPHMTFDGLSIGGVMFKGEPAIFEWTRWAPRWLDIGGRLLWVGAALVAICAMAPALDRAAARTSAVATRAANAPGLRLRLLDRLLRPLESHPSGLLFAAELKLLLRPRRRLWWLALVVLGLVQLFGSMQALGIACILAWLISTDVFARTILRERESGTAALLFSAAHVQRRMLFVRVGVALGLAVLSVLPALLRLSLGDPLILLALNMTAASIAVAGIAVGAACRNPRPFELLLVASAYAGAQGHALLNPTTDPAATIALHGILLPAFSVLLVVLWPRHCRVEEQGAPWRGMLKRHHGRKALA</sequence>
<dbReference type="RefSeq" id="WP_092410776.1">
    <property type="nucleotide sequence ID" value="NZ_FOVF01000044.1"/>
</dbReference>
<name>A0A1I5AW97_9GAMM</name>
<evidence type="ECO:0008006" key="4">
    <source>
        <dbReference type="Google" id="ProtNLM"/>
    </source>
</evidence>
<reference evidence="2 3" key="1">
    <citation type="submission" date="2016-10" db="EMBL/GenBank/DDBJ databases">
        <authorList>
            <person name="de Groot N.N."/>
        </authorList>
    </citation>
    <scope>NUCLEOTIDE SEQUENCE [LARGE SCALE GENOMIC DNA]</scope>
    <source>
        <strain evidence="2 3">CGMCC 1.7659</strain>
    </source>
</reference>
<keyword evidence="1" id="KW-1133">Transmembrane helix</keyword>
<dbReference type="EMBL" id="FOVF01000044">
    <property type="protein sequence ID" value="SFN66499.1"/>
    <property type="molecule type" value="Genomic_DNA"/>
</dbReference>
<evidence type="ECO:0000256" key="1">
    <source>
        <dbReference type="SAM" id="Phobius"/>
    </source>
</evidence>
<keyword evidence="1" id="KW-0812">Transmembrane</keyword>
<feature type="transmembrane region" description="Helical" evidence="1">
    <location>
        <begin position="433"/>
        <end position="455"/>
    </location>
</feature>
<feature type="transmembrane region" description="Helical" evidence="1">
    <location>
        <begin position="271"/>
        <end position="288"/>
    </location>
</feature>
<protein>
    <recommendedName>
        <fullName evidence="4">ABC-2 type transport system permease protein</fullName>
    </recommendedName>
</protein>
<dbReference type="Proteomes" id="UP000198575">
    <property type="component" value="Unassembled WGS sequence"/>
</dbReference>
<feature type="transmembrane region" description="Helical" evidence="1">
    <location>
        <begin position="151"/>
        <end position="172"/>
    </location>
</feature>
<dbReference type="OrthoDB" id="6017159at2"/>
<organism evidence="2 3">
    <name type="scientific">Dokdonella immobilis</name>
    <dbReference type="NCBI Taxonomy" id="578942"/>
    <lineage>
        <taxon>Bacteria</taxon>
        <taxon>Pseudomonadati</taxon>
        <taxon>Pseudomonadota</taxon>
        <taxon>Gammaproteobacteria</taxon>
        <taxon>Lysobacterales</taxon>
        <taxon>Rhodanobacteraceae</taxon>
        <taxon>Dokdonella</taxon>
    </lineage>
</organism>
<dbReference type="STRING" id="578942.SAMN05216289_1447"/>
<evidence type="ECO:0000313" key="2">
    <source>
        <dbReference type="EMBL" id="SFN66499.1"/>
    </source>
</evidence>
<keyword evidence="3" id="KW-1185">Reference proteome</keyword>